<evidence type="ECO:0000259" key="7">
    <source>
        <dbReference type="Pfam" id="PF10566"/>
    </source>
</evidence>
<evidence type="ECO:0000256" key="4">
    <source>
        <dbReference type="ARBA" id="ARBA00022837"/>
    </source>
</evidence>
<dbReference type="Pfam" id="PF14509">
    <property type="entry name" value="GH97_C"/>
    <property type="match status" value="1"/>
</dbReference>
<dbReference type="RefSeq" id="WP_008861148.1">
    <property type="nucleotide sequence ID" value="NZ_JH815203.1"/>
</dbReference>
<comment type="caution">
    <text evidence="10">The sequence shown here is derived from an EMBL/GenBank/DDBJ whole genome shotgun (WGS) entry which is preliminary data.</text>
</comment>
<dbReference type="InterPro" id="IPR013780">
    <property type="entry name" value="Glyco_hydro_b"/>
</dbReference>
<dbReference type="EMBL" id="ADLE01000001">
    <property type="protein sequence ID" value="EJZ66474.1"/>
    <property type="molecule type" value="Genomic_DNA"/>
</dbReference>
<evidence type="ECO:0000259" key="9">
    <source>
        <dbReference type="Pfam" id="PF14509"/>
    </source>
</evidence>
<feature type="domain" description="Glycosyl-hydrolase 97 N-terminal" evidence="8">
    <location>
        <begin position="27"/>
        <end position="301"/>
    </location>
</feature>
<dbReference type="Pfam" id="PF14508">
    <property type="entry name" value="GH97_N"/>
    <property type="match status" value="1"/>
</dbReference>
<dbReference type="GeneID" id="77847983"/>
<feature type="chain" id="PRO_5003841137" description="Glycoside hydrolase 97" evidence="6">
    <location>
        <begin position="23"/>
        <end position="671"/>
    </location>
</feature>
<dbReference type="InterPro" id="IPR019563">
    <property type="entry name" value="GH97_catalytic"/>
</dbReference>
<keyword evidence="4" id="KW-0106">Calcium</keyword>
<feature type="signal peptide" evidence="6">
    <location>
        <begin position="1"/>
        <end position="22"/>
    </location>
</feature>
<dbReference type="InterPro" id="IPR014718">
    <property type="entry name" value="GH-type_carb-bd"/>
</dbReference>
<dbReference type="Gene3D" id="2.60.40.1180">
    <property type="entry name" value="Golgi alpha-mannosidase II"/>
    <property type="match status" value="1"/>
</dbReference>
<feature type="domain" description="Glycosyl-hydrolase 97 C-terminal oligomerisation" evidence="9">
    <location>
        <begin position="573"/>
        <end position="668"/>
    </location>
</feature>
<dbReference type="PANTHER" id="PTHR35803">
    <property type="entry name" value="GLUCAN 1,4-ALPHA-GLUCOSIDASE SUSB-RELATED"/>
    <property type="match status" value="1"/>
</dbReference>
<dbReference type="InterPro" id="IPR017853">
    <property type="entry name" value="GH"/>
</dbReference>
<keyword evidence="5" id="KW-0326">Glycosidase</keyword>
<organism evidence="10 11">
    <name type="scientific">Barnesiella intestinihominis YIT 11860</name>
    <dbReference type="NCBI Taxonomy" id="742726"/>
    <lineage>
        <taxon>Bacteria</taxon>
        <taxon>Pseudomonadati</taxon>
        <taxon>Bacteroidota</taxon>
        <taxon>Bacteroidia</taxon>
        <taxon>Bacteroidales</taxon>
        <taxon>Barnesiellaceae</taxon>
        <taxon>Barnesiella</taxon>
    </lineage>
</organism>
<dbReference type="HOGENOM" id="CLU_011166_0_0_10"/>
<gene>
    <name evidence="10" type="ORF">HMPREF9448_00652</name>
</gene>
<evidence type="ECO:0000256" key="1">
    <source>
        <dbReference type="ARBA" id="ARBA00001913"/>
    </source>
</evidence>
<dbReference type="Gene3D" id="2.70.98.10">
    <property type="match status" value="1"/>
</dbReference>
<protein>
    <recommendedName>
        <fullName evidence="12">Glycoside hydrolase 97</fullName>
    </recommendedName>
</protein>
<comment type="subunit">
    <text evidence="2">Monomer.</text>
</comment>
<dbReference type="SUPFAM" id="SSF51445">
    <property type="entry name" value="(Trans)glycosidases"/>
    <property type="match status" value="1"/>
</dbReference>
<accession>K0XF13</accession>
<sequence length="671" mass="76268">MNIFQKCISLFIAVMTVFAAQAKNYEVASPSGDLRAVVSVTNSGTTLSVFAGETEVLAPSPISITIKENNESRTKVLWGMNSKQPKVRRSFVDEMIPAPVYKRFQVKDRYNQMVLTSGKQGLVVRAYDDGIAYRLTYKSNIPYTVYNEQADFTFPADYPMYASYVKRGDDGDFESQYINSFENTYEHESITKFKSSRLLFLPVLVELPHGMKVCITEADLDNYPGMYLVGGGDTPVLASHFAPVPKTTVQGGHNMLQKFVTSREEYIARDANAQLPWRVIAVAGNDAELAASDIVFRLGKPLRIADTSWIKPGKVAWDWWNAWNLYGVDFRAGINNETYKYYIDFAAENGIEYVILDEGWAVNKKADLMQVVPEIDLPELVTYADGKNVGLILWTGYWAFHRDMENVVKHYADMGIKGFKVDFMDRDDQEMVRFINEASELCACYNMLVDFHGMYKPTGAQRTWPNVINYEGVNGLEQLKWSPKGYDQVTYDVQIPFIRQFAGPMDYTQGAMRNAIKKNYNPVNSEPMSQGTRCRQLATYVIFDSPLNMLCDNPSNYRREPECTAFIARIPTVWDETLGLDGKVGEYITMARRSGDEWYVGGLTNWDKRDIIVDLSFLEEGFYEIELFKDGINADRAACDYKRVVMPVPEDRQLKVTLFPGGGFAGRIERR</sequence>
<dbReference type="Pfam" id="PF10566">
    <property type="entry name" value="Glyco_hydro_97"/>
    <property type="match status" value="1"/>
</dbReference>
<dbReference type="STRING" id="742726.HMPREF9448_00652"/>
<evidence type="ECO:0000259" key="8">
    <source>
        <dbReference type="Pfam" id="PF14508"/>
    </source>
</evidence>
<dbReference type="PATRIC" id="fig|742726.3.peg.689"/>
<evidence type="ECO:0000256" key="6">
    <source>
        <dbReference type="SAM" id="SignalP"/>
    </source>
</evidence>
<keyword evidence="11" id="KW-1185">Reference proteome</keyword>
<name>K0XF13_9BACT</name>
<dbReference type="InterPro" id="IPR013785">
    <property type="entry name" value="Aldolase_TIM"/>
</dbReference>
<keyword evidence="3" id="KW-0378">Hydrolase</keyword>
<evidence type="ECO:0000313" key="10">
    <source>
        <dbReference type="EMBL" id="EJZ66474.1"/>
    </source>
</evidence>
<evidence type="ECO:0000256" key="3">
    <source>
        <dbReference type="ARBA" id="ARBA00022801"/>
    </source>
</evidence>
<dbReference type="InterPro" id="IPR052720">
    <property type="entry name" value="Glycosyl_hydrolase_97"/>
</dbReference>
<evidence type="ECO:0008006" key="12">
    <source>
        <dbReference type="Google" id="ProtNLM"/>
    </source>
</evidence>
<feature type="domain" description="Glycosyl-hydrolase 97 catalytic" evidence="7">
    <location>
        <begin position="319"/>
        <end position="473"/>
    </location>
</feature>
<dbReference type="Proteomes" id="UP000006044">
    <property type="component" value="Unassembled WGS sequence"/>
</dbReference>
<dbReference type="GO" id="GO:0016798">
    <property type="term" value="F:hydrolase activity, acting on glycosyl bonds"/>
    <property type="evidence" value="ECO:0007669"/>
    <property type="project" value="UniProtKB-KW"/>
</dbReference>
<dbReference type="InterPro" id="IPR029486">
    <property type="entry name" value="GH97_N"/>
</dbReference>
<dbReference type="AlphaFoldDB" id="K0XF13"/>
<evidence type="ECO:0000256" key="5">
    <source>
        <dbReference type="ARBA" id="ARBA00023295"/>
    </source>
</evidence>
<comment type="cofactor">
    <cofactor evidence="1">
        <name>Ca(2+)</name>
        <dbReference type="ChEBI" id="CHEBI:29108"/>
    </cofactor>
</comment>
<dbReference type="Gene3D" id="3.20.20.70">
    <property type="entry name" value="Aldolase class I"/>
    <property type="match status" value="1"/>
</dbReference>
<keyword evidence="6" id="KW-0732">Signal</keyword>
<evidence type="ECO:0000256" key="2">
    <source>
        <dbReference type="ARBA" id="ARBA00011245"/>
    </source>
</evidence>
<dbReference type="eggNOG" id="COG4948">
    <property type="taxonomic scope" value="Bacteria"/>
</dbReference>
<proteinExistence type="predicted"/>
<evidence type="ECO:0000313" key="11">
    <source>
        <dbReference type="Proteomes" id="UP000006044"/>
    </source>
</evidence>
<dbReference type="InterPro" id="IPR029483">
    <property type="entry name" value="GH97_C"/>
</dbReference>
<dbReference type="GO" id="GO:0030246">
    <property type="term" value="F:carbohydrate binding"/>
    <property type="evidence" value="ECO:0007669"/>
    <property type="project" value="InterPro"/>
</dbReference>
<reference evidence="10 11" key="1">
    <citation type="submission" date="2012-08" db="EMBL/GenBank/DDBJ databases">
        <title>The Genome Sequence of Barnesiella intestinihominis YIT 11860.</title>
        <authorList>
            <consortium name="The Broad Institute Genome Sequencing Platform"/>
            <person name="Earl A."/>
            <person name="Ward D."/>
            <person name="Feldgarden M."/>
            <person name="Gevers D."/>
            <person name="Morotomi M."/>
            <person name="Walker B."/>
            <person name="Young S.K."/>
            <person name="Zeng Q."/>
            <person name="Gargeya S."/>
            <person name="Fitzgerald M."/>
            <person name="Haas B."/>
            <person name="Abouelleil A."/>
            <person name="Alvarado L."/>
            <person name="Arachchi H.M."/>
            <person name="Berlin A.M."/>
            <person name="Chapman S.B."/>
            <person name="Goldberg J."/>
            <person name="Griggs A."/>
            <person name="Gujja S."/>
            <person name="Hansen M."/>
            <person name="Howarth C."/>
            <person name="Imamovic A."/>
            <person name="Larimer J."/>
            <person name="McCowen C."/>
            <person name="Montmayeur A."/>
            <person name="Murphy C."/>
            <person name="Neiman D."/>
            <person name="Pearson M."/>
            <person name="Priest M."/>
            <person name="Roberts A."/>
            <person name="Saif S."/>
            <person name="Shea T."/>
            <person name="Sisk P."/>
            <person name="Sykes S."/>
            <person name="Wortman J."/>
            <person name="Nusbaum C."/>
            <person name="Birren B."/>
        </authorList>
    </citation>
    <scope>NUCLEOTIDE SEQUENCE [LARGE SCALE GENOMIC DNA]</scope>
    <source>
        <strain evidence="10 11">YIT 11860</strain>
    </source>
</reference>
<dbReference type="PANTHER" id="PTHR35803:SF2">
    <property type="entry name" value="RETAINING ALPHA-GALACTOSIDASE"/>
    <property type="match status" value="1"/>
</dbReference>